<reference evidence="2" key="1">
    <citation type="submission" date="2020-09" db="EMBL/GenBank/DDBJ databases">
        <title>Bacillus faecalis sp. nov., a moderately halophilic bacterium isolated from cow faeces.</title>
        <authorList>
            <person name="Jiang L."/>
            <person name="Lee J."/>
        </authorList>
    </citation>
    <scope>NUCLEOTIDE SEQUENCE</scope>
    <source>
        <strain evidence="2">AGMB 02131</strain>
    </source>
</reference>
<accession>A0A927CZL3</accession>
<keyword evidence="1" id="KW-0472">Membrane</keyword>
<name>A0A927CZL3_9BACI</name>
<organism evidence="2 3">
    <name type="scientific">Peribacillus faecalis</name>
    <dbReference type="NCBI Taxonomy" id="2772559"/>
    <lineage>
        <taxon>Bacteria</taxon>
        <taxon>Bacillati</taxon>
        <taxon>Bacillota</taxon>
        <taxon>Bacilli</taxon>
        <taxon>Bacillales</taxon>
        <taxon>Bacillaceae</taxon>
        <taxon>Peribacillus</taxon>
    </lineage>
</organism>
<keyword evidence="3" id="KW-1185">Reference proteome</keyword>
<sequence length="237" mass="27597">MNNSRSLTWIGWTLTIAVVLFSTIFVIAQRVYENEELNNNRDRMKLKVFDVTNTAFNNLCDIKYASLKEQIKNIKNGKYGAPHINSNPKEQLKYIIKSLNESLCAILSYDDYKLNSDEMYVCIHYNFPGKNEKWFLAECIFEERNISNDELLGADSTFNKLLKSREDLLFYNSKEEARKKRAYVPDSEDQYDEESNLKGSIGCYRIQVIHNNVTCVNAVISFVTYSKRFVIKTIKTL</sequence>
<dbReference type="Proteomes" id="UP000602076">
    <property type="component" value="Unassembled WGS sequence"/>
</dbReference>
<evidence type="ECO:0000313" key="2">
    <source>
        <dbReference type="EMBL" id="MBD3108850.1"/>
    </source>
</evidence>
<dbReference type="EMBL" id="JACXSI010000023">
    <property type="protein sequence ID" value="MBD3108850.1"/>
    <property type="molecule type" value="Genomic_DNA"/>
</dbReference>
<evidence type="ECO:0000313" key="3">
    <source>
        <dbReference type="Proteomes" id="UP000602076"/>
    </source>
</evidence>
<proteinExistence type="predicted"/>
<protein>
    <submittedName>
        <fullName evidence="2">Uncharacterized protein</fullName>
    </submittedName>
</protein>
<keyword evidence="1" id="KW-1133">Transmembrane helix</keyword>
<dbReference type="RefSeq" id="WP_190998376.1">
    <property type="nucleotide sequence ID" value="NZ_JACXSI010000023.1"/>
</dbReference>
<gene>
    <name evidence="2" type="ORF">IEO70_10785</name>
</gene>
<feature type="transmembrane region" description="Helical" evidence="1">
    <location>
        <begin position="6"/>
        <end position="28"/>
    </location>
</feature>
<evidence type="ECO:0000256" key="1">
    <source>
        <dbReference type="SAM" id="Phobius"/>
    </source>
</evidence>
<comment type="caution">
    <text evidence="2">The sequence shown here is derived from an EMBL/GenBank/DDBJ whole genome shotgun (WGS) entry which is preliminary data.</text>
</comment>
<keyword evidence="1" id="KW-0812">Transmembrane</keyword>
<dbReference type="AlphaFoldDB" id="A0A927CZL3"/>